<comment type="catalytic activity">
    <reaction evidence="6">
        <text>3-(methylsulfanyl)propanoyl-CoA + oxidized [electron-transfer flavoprotein] + H(+) = 3-(methylsulfanyl)acryloyl-CoA + reduced [electron-transfer flavoprotein]</text>
        <dbReference type="Rhea" id="RHEA:52612"/>
        <dbReference type="Rhea" id="RHEA-COMP:10685"/>
        <dbReference type="Rhea" id="RHEA-COMP:10686"/>
        <dbReference type="ChEBI" id="CHEBI:15378"/>
        <dbReference type="ChEBI" id="CHEBI:57692"/>
        <dbReference type="ChEBI" id="CHEBI:58307"/>
        <dbReference type="ChEBI" id="CHEBI:82815"/>
        <dbReference type="ChEBI" id="CHEBI:84994"/>
        <dbReference type="EC" id="1.3.99.41"/>
    </reaction>
    <physiologicalReaction direction="left-to-right" evidence="6">
        <dbReference type="Rhea" id="RHEA:52613"/>
    </physiologicalReaction>
</comment>
<dbReference type="RefSeq" id="WP_123793034.1">
    <property type="nucleotide sequence ID" value="NZ_RKQK01000003.1"/>
</dbReference>
<dbReference type="SUPFAM" id="SSF47203">
    <property type="entry name" value="Acyl-CoA dehydrogenase C-terminal domain-like"/>
    <property type="match status" value="1"/>
</dbReference>
<evidence type="ECO:0000256" key="1">
    <source>
        <dbReference type="ARBA" id="ARBA00001974"/>
    </source>
</evidence>
<dbReference type="Pfam" id="PF12806">
    <property type="entry name" value="Acyl-CoA_dh_C"/>
    <property type="match status" value="1"/>
</dbReference>
<dbReference type="SUPFAM" id="SSF56645">
    <property type="entry name" value="Acyl-CoA dehydrogenase NM domain-like"/>
    <property type="match status" value="1"/>
</dbReference>
<dbReference type="GO" id="GO:0016627">
    <property type="term" value="F:oxidoreductase activity, acting on the CH-CH group of donors"/>
    <property type="evidence" value="ECO:0007669"/>
    <property type="project" value="InterPro"/>
</dbReference>
<dbReference type="InterPro" id="IPR013786">
    <property type="entry name" value="AcylCoA_DH/ox_N"/>
</dbReference>
<dbReference type="Gene3D" id="1.10.540.10">
    <property type="entry name" value="Acyl-CoA dehydrogenase/oxidase, N-terminal domain"/>
    <property type="match status" value="1"/>
</dbReference>
<evidence type="ECO:0000256" key="5">
    <source>
        <dbReference type="ARBA" id="ARBA00023002"/>
    </source>
</evidence>
<accession>A0A3N4UGI1</accession>
<evidence type="ECO:0000256" key="4">
    <source>
        <dbReference type="ARBA" id="ARBA00022827"/>
    </source>
</evidence>
<comment type="caution">
    <text evidence="15">The sequence shown here is derived from an EMBL/GenBank/DDBJ whole genome shotgun (WGS) entry which is preliminary data.</text>
</comment>
<evidence type="ECO:0000256" key="10">
    <source>
        <dbReference type="RuleBase" id="RU362125"/>
    </source>
</evidence>
<name>A0A3N4UGI1_9RHOB</name>
<evidence type="ECO:0000313" key="15">
    <source>
        <dbReference type="EMBL" id="RPE66269.1"/>
    </source>
</evidence>
<dbReference type="PANTHER" id="PTHR42803:SF1">
    <property type="entry name" value="BROAD-SPECIFICITY LINEAR ACYL-COA DEHYDROGENASE FADE5"/>
    <property type="match status" value="1"/>
</dbReference>
<sequence length="570" mass="60478">MPYHAPAQDLQFILKNVVDFARVTQQDRFGDIDHDTLEAIFQEAAKLSNDVIAPLNRIGDIEGAKLENGRVTTATGFANAFQQIAQGGWIGMLADPDHGGMGLPLSVATAVNEMMAGACLSLSLNPLMTQGQIEALEQHASDDIKALYLPKLLSGEWTGTMNLTEAGAGSDVGALRSTATPNGDGSYAITGQKIFITWGDHDFADNLCHLVLARLPDGAAGTKGISLFMVPKFIPKSDSSLGAQNAVSVVSLEHKLGIHGSPTCVMDYAGAKGWLIGEEHKGMHCMFTMMNNARLGVAVQGVGCAEAATQQALAYAQDRIQGRTAQHNGQGTILHHADVRRMLLTMRADTFAARSIALACAVSLDLGGDDAAQKAQGAFLIPIAKSFGTDVGHEVSQMGIQVHGGMGYIEETGAAQLARDVRVTSIYEGTNGIQAIDLVTRKLMDTGDAAYGLLDNIEHCAENARDEFPALAKQVWEAAETLREGVEAMVALPQTDRLAGAVPFLRAFARVLGAFAHLKAAGAGGLGSDRAYLAEFYIGRLLPEYRFLLTQALHGADDLYAIAADDLNFG</sequence>
<dbReference type="OrthoDB" id="9807883at2"/>
<organism evidence="15 16">
    <name type="scientific">Pacificibacter maritimus</name>
    <dbReference type="NCBI Taxonomy" id="762213"/>
    <lineage>
        <taxon>Bacteria</taxon>
        <taxon>Pseudomonadati</taxon>
        <taxon>Pseudomonadota</taxon>
        <taxon>Alphaproteobacteria</taxon>
        <taxon>Rhodobacterales</taxon>
        <taxon>Roseobacteraceae</taxon>
        <taxon>Pacificibacter</taxon>
    </lineage>
</organism>
<comment type="cofactor">
    <cofactor evidence="1 10">
        <name>FAD</name>
        <dbReference type="ChEBI" id="CHEBI:57692"/>
    </cofactor>
</comment>
<dbReference type="InterPro" id="IPR036250">
    <property type="entry name" value="AcylCo_DH-like_C"/>
</dbReference>
<dbReference type="Pfam" id="PF00441">
    <property type="entry name" value="Acyl-CoA_dh_1"/>
    <property type="match status" value="1"/>
</dbReference>
<keyword evidence="4 10" id="KW-0274">FAD</keyword>
<feature type="domain" description="Acyl-CoA oxidase/dehydrogenase middle" evidence="12">
    <location>
        <begin position="161"/>
        <end position="266"/>
    </location>
</feature>
<dbReference type="InterPro" id="IPR025878">
    <property type="entry name" value="Acyl-CoA_dh-like_C_dom"/>
</dbReference>
<dbReference type="InterPro" id="IPR006091">
    <property type="entry name" value="Acyl-CoA_Oxase/DH_mid-dom"/>
</dbReference>
<keyword evidence="16" id="KW-1185">Reference proteome</keyword>
<dbReference type="Gene3D" id="1.20.140.10">
    <property type="entry name" value="Butyryl-CoA Dehydrogenase, subunit A, domain 3"/>
    <property type="match status" value="1"/>
</dbReference>
<dbReference type="Pfam" id="PF02770">
    <property type="entry name" value="Acyl-CoA_dh_M"/>
    <property type="match status" value="1"/>
</dbReference>
<dbReference type="AlphaFoldDB" id="A0A3N4UGI1"/>
<dbReference type="Gene3D" id="2.40.110.10">
    <property type="entry name" value="Butyryl-CoA Dehydrogenase, subunit A, domain 2"/>
    <property type="match status" value="1"/>
</dbReference>
<comment type="similarity">
    <text evidence="2 10">Belongs to the acyl-CoA dehydrogenase family.</text>
</comment>
<evidence type="ECO:0000256" key="7">
    <source>
        <dbReference type="ARBA" id="ARBA00058683"/>
    </source>
</evidence>
<evidence type="ECO:0000256" key="6">
    <source>
        <dbReference type="ARBA" id="ARBA00051388"/>
    </source>
</evidence>
<keyword evidence="3 10" id="KW-0285">Flavoprotein</keyword>
<evidence type="ECO:0000259" key="13">
    <source>
        <dbReference type="Pfam" id="PF02771"/>
    </source>
</evidence>
<evidence type="ECO:0000313" key="16">
    <source>
        <dbReference type="Proteomes" id="UP000269689"/>
    </source>
</evidence>
<evidence type="ECO:0000259" key="12">
    <source>
        <dbReference type="Pfam" id="PF02770"/>
    </source>
</evidence>
<dbReference type="InterPro" id="IPR037069">
    <property type="entry name" value="AcylCoA_DH/ox_N_sf"/>
</dbReference>
<dbReference type="InterPro" id="IPR009075">
    <property type="entry name" value="AcylCo_DH/oxidase_C"/>
</dbReference>
<dbReference type="Proteomes" id="UP000269689">
    <property type="component" value="Unassembled WGS sequence"/>
</dbReference>
<gene>
    <name evidence="15" type="ORF">EDD53_1969</name>
</gene>
<protein>
    <recommendedName>
        <fullName evidence="9">3-methylmercaptopropionyl-CoA dehydrogenase</fullName>
        <ecNumber evidence="8">1.3.99.41</ecNumber>
    </recommendedName>
</protein>
<feature type="domain" description="Acetyl-CoA dehydrogenase-like C-terminal" evidence="14">
    <location>
        <begin position="454"/>
        <end position="562"/>
    </location>
</feature>
<dbReference type="PANTHER" id="PTHR42803">
    <property type="entry name" value="ACYL-COA DEHYDROGENASE"/>
    <property type="match status" value="1"/>
</dbReference>
<dbReference type="InterPro" id="IPR009100">
    <property type="entry name" value="AcylCoA_DH/oxidase_NM_dom_sf"/>
</dbReference>
<reference evidence="15 16" key="1">
    <citation type="submission" date="2018-11" db="EMBL/GenBank/DDBJ databases">
        <title>Genomic Encyclopedia of Type Strains, Phase IV (KMG-IV): sequencing the most valuable type-strain genomes for metagenomic binning, comparative biology and taxonomic classification.</title>
        <authorList>
            <person name="Goeker M."/>
        </authorList>
    </citation>
    <scope>NUCLEOTIDE SEQUENCE [LARGE SCALE GENOMIC DNA]</scope>
    <source>
        <strain evidence="15 16">DSM 104731</strain>
    </source>
</reference>
<comment type="function">
    <text evidence="7">Involved in the assimilation of dimethylsulphoniopropionate (DMSP), an important compound in the fixation of carbon in marine phytoplankton, by mediating the conversion of 3-(methylthio)propanoyl-CoA (MMPA-CoA) to 3-(methylthio)acryloyl-CoA (MTA-CoA).</text>
</comment>
<evidence type="ECO:0000259" key="11">
    <source>
        <dbReference type="Pfam" id="PF00441"/>
    </source>
</evidence>
<feature type="domain" description="Acyl-CoA dehydrogenase/oxidase N-terminal" evidence="13">
    <location>
        <begin position="78"/>
        <end position="156"/>
    </location>
</feature>
<dbReference type="EMBL" id="RKQK01000003">
    <property type="protein sequence ID" value="RPE66269.1"/>
    <property type="molecule type" value="Genomic_DNA"/>
</dbReference>
<evidence type="ECO:0000256" key="9">
    <source>
        <dbReference type="ARBA" id="ARBA00069043"/>
    </source>
</evidence>
<proteinExistence type="inferred from homology"/>
<keyword evidence="5 10" id="KW-0560">Oxidoreductase</keyword>
<dbReference type="EC" id="1.3.99.41" evidence="8"/>
<evidence type="ECO:0000256" key="3">
    <source>
        <dbReference type="ARBA" id="ARBA00022630"/>
    </source>
</evidence>
<evidence type="ECO:0000256" key="8">
    <source>
        <dbReference type="ARBA" id="ARBA00066694"/>
    </source>
</evidence>
<dbReference type="InterPro" id="IPR046373">
    <property type="entry name" value="Acyl-CoA_Oxase/DH_mid-dom_sf"/>
</dbReference>
<feature type="domain" description="Acyl-CoA dehydrogenase/oxidase C-terminal" evidence="11">
    <location>
        <begin position="281"/>
        <end position="438"/>
    </location>
</feature>
<evidence type="ECO:0000256" key="2">
    <source>
        <dbReference type="ARBA" id="ARBA00009347"/>
    </source>
</evidence>
<evidence type="ECO:0000259" key="14">
    <source>
        <dbReference type="Pfam" id="PF12806"/>
    </source>
</evidence>
<dbReference type="Pfam" id="PF02771">
    <property type="entry name" value="Acyl-CoA_dh_N"/>
    <property type="match status" value="1"/>
</dbReference>
<dbReference type="FunFam" id="2.40.110.10:FF:000031">
    <property type="entry name" value="Acyl-CoA dehydrogenase, putative"/>
    <property type="match status" value="1"/>
</dbReference>
<dbReference type="InterPro" id="IPR052166">
    <property type="entry name" value="Diverse_Acyl-CoA_DH"/>
</dbReference>
<dbReference type="GO" id="GO:0050660">
    <property type="term" value="F:flavin adenine dinucleotide binding"/>
    <property type="evidence" value="ECO:0007669"/>
    <property type="project" value="InterPro"/>
</dbReference>